<evidence type="ECO:0000256" key="2">
    <source>
        <dbReference type="SAM" id="MobiDB-lite"/>
    </source>
</evidence>
<sequence length="403" mass="43058">MPPVTQPFNPGRRAMLAGGLAAGGLWTIGQSARAASPDALPQPPSVVSNPPRQWGADAPITPLPDPDIVVLDPSFGNLAYSNAGLKLAWRGGGWLEGPAWCSEGRFLLLSDTIRGVQYRYLWENGAVSLFRSPSYHSNGNIFDNEGRLVSCEHGLRRVVRWEHDGSCHVLADRYNGAPLNSPNDLAIHPDGSIWFTDPGYGDTIVEGHPDAPGNPANREGVERWTLDGEVMTEFGGSRRQEDHVFRIDPATGEVKAVLTEKQLPDPNGIAFSPDGRIVYVITGGPGPGQDGPGGDGRIHAADVAGGEIRNLRPFADMMLNGHAMIPDGMRTDIFGNLWCGANGPLGLCGVVVYNPHGHMIGRIRLPRGVSNLTFGGPKRDVVFMCAGDTLFTLQVNTQGGAPS</sequence>
<keyword evidence="1" id="KW-0378">Hydrolase</keyword>
<dbReference type="Proteomes" id="UP000247814">
    <property type="component" value="Unassembled WGS sequence"/>
</dbReference>
<feature type="region of interest" description="Disordered" evidence="2">
    <location>
        <begin position="33"/>
        <end position="56"/>
    </location>
</feature>
<dbReference type="SUPFAM" id="SSF63829">
    <property type="entry name" value="Calcium-dependent phosphotriesterase"/>
    <property type="match status" value="1"/>
</dbReference>
<dbReference type="AlphaFoldDB" id="A0A318QK31"/>
<accession>A0A318QK31</accession>
<evidence type="ECO:0000256" key="1">
    <source>
        <dbReference type="ARBA" id="ARBA00022801"/>
    </source>
</evidence>
<name>A0A318QK31_9PROT</name>
<dbReference type="RefSeq" id="WP_110567769.1">
    <property type="nucleotide sequence ID" value="NZ_CP137147.1"/>
</dbReference>
<evidence type="ECO:0000313" key="5">
    <source>
        <dbReference type="Proteomes" id="UP000247814"/>
    </source>
</evidence>
<proteinExistence type="predicted"/>
<keyword evidence="5" id="KW-1185">Reference proteome</keyword>
<dbReference type="InterPro" id="IPR051262">
    <property type="entry name" value="SMP-30/CGR1_Lactonase"/>
</dbReference>
<evidence type="ECO:0000259" key="3">
    <source>
        <dbReference type="Pfam" id="PF08450"/>
    </source>
</evidence>
<reference evidence="4 5" key="1">
    <citation type="submission" date="2017-07" db="EMBL/GenBank/DDBJ databases">
        <title>A draft genome sequence of Komagataeibacter sucrofermentans LMG 18788.</title>
        <authorList>
            <person name="Skraban J."/>
            <person name="Cleenwerck I."/>
            <person name="Vandamme P."/>
            <person name="Trcek J."/>
        </authorList>
    </citation>
    <scope>NUCLEOTIDE SEQUENCE [LARGE SCALE GENOMIC DNA]</scope>
    <source>
        <strain evidence="4 5">LMG 18788</strain>
    </source>
</reference>
<dbReference type="GO" id="GO:0016787">
    <property type="term" value="F:hydrolase activity"/>
    <property type="evidence" value="ECO:0007669"/>
    <property type="project" value="UniProtKB-KW"/>
</dbReference>
<protein>
    <submittedName>
        <fullName evidence="4">Gluconolactonase</fullName>
    </submittedName>
</protein>
<gene>
    <name evidence="4" type="ORF">CFR77_03820</name>
</gene>
<dbReference type="PANTHER" id="PTHR47572">
    <property type="entry name" value="LIPOPROTEIN-RELATED"/>
    <property type="match status" value="1"/>
</dbReference>
<organism evidence="4 5">
    <name type="scientific">Komagataeibacter sucrofermentans</name>
    <dbReference type="NCBI Taxonomy" id="1053551"/>
    <lineage>
        <taxon>Bacteria</taxon>
        <taxon>Pseudomonadati</taxon>
        <taxon>Pseudomonadota</taxon>
        <taxon>Alphaproteobacteria</taxon>
        <taxon>Acetobacterales</taxon>
        <taxon>Acetobacteraceae</taxon>
        <taxon>Komagataeibacter</taxon>
    </lineage>
</organism>
<dbReference type="InterPro" id="IPR011042">
    <property type="entry name" value="6-blade_b-propeller_TolB-like"/>
</dbReference>
<comment type="caution">
    <text evidence="4">The sequence shown here is derived from an EMBL/GenBank/DDBJ whole genome shotgun (WGS) entry which is preliminary data.</text>
</comment>
<dbReference type="InterPro" id="IPR013658">
    <property type="entry name" value="SGL"/>
</dbReference>
<dbReference type="PANTHER" id="PTHR47572:SF4">
    <property type="entry name" value="LACTONASE DRP35"/>
    <property type="match status" value="1"/>
</dbReference>
<dbReference type="OrthoDB" id="241638at2"/>
<dbReference type="Pfam" id="PF08450">
    <property type="entry name" value="SGL"/>
    <property type="match status" value="1"/>
</dbReference>
<evidence type="ECO:0000313" key="4">
    <source>
        <dbReference type="EMBL" id="PYD80107.1"/>
    </source>
</evidence>
<dbReference type="EMBL" id="NKUA01000004">
    <property type="protein sequence ID" value="PYD80107.1"/>
    <property type="molecule type" value="Genomic_DNA"/>
</dbReference>
<dbReference type="Gene3D" id="2.120.10.30">
    <property type="entry name" value="TolB, C-terminal domain"/>
    <property type="match status" value="1"/>
</dbReference>
<feature type="domain" description="SMP-30/Gluconolactonase/LRE-like region" evidence="3">
    <location>
        <begin position="96"/>
        <end position="384"/>
    </location>
</feature>